<organism evidence="7 9">
    <name type="scientific">Eggerthella sinensis</name>
    <dbReference type="NCBI Taxonomy" id="242230"/>
    <lineage>
        <taxon>Bacteria</taxon>
        <taxon>Bacillati</taxon>
        <taxon>Actinomycetota</taxon>
        <taxon>Coriobacteriia</taxon>
        <taxon>Eggerthellales</taxon>
        <taxon>Eggerthellaceae</taxon>
        <taxon>Eggerthella</taxon>
    </lineage>
</organism>
<dbReference type="PANTHER" id="PTHR44688:SF16">
    <property type="entry name" value="DNA-BINDING TRANSCRIPTIONAL ACTIVATOR DEVR_DOSR"/>
    <property type="match status" value="1"/>
</dbReference>
<evidence type="ECO:0000313" key="7">
    <source>
        <dbReference type="EMBL" id="RNM41813.1"/>
    </source>
</evidence>
<dbReference type="GO" id="GO:0003677">
    <property type="term" value="F:DNA binding"/>
    <property type="evidence" value="ECO:0007669"/>
    <property type="project" value="UniProtKB-KW"/>
</dbReference>
<feature type="transmembrane region" description="Helical" evidence="4">
    <location>
        <begin position="381"/>
        <end position="399"/>
    </location>
</feature>
<sequence length="505" mass="53418">MKAMQESRAFLRYLNAQPKLVLRPSLLLLAPFLASMPLYVPNVRIMRDLIGSTSGVDPLVTAMAGASLLLSAALAFFSSRRPSWPGFGHRMLVGGAAGYVVLETVLWSTLSLGSLPPVWFACIGMVLAACSMPIAMAWVARYALDVRNVMFHGALACVGAALLGWALSLLPALPAALLGVACAGVGAGGALLRSGRDTKSVEDSMVACRNVADATGAVGAGIGAAVGNLMSVIWLPLVGFLICTFTSASCEFSIDGVTLRSEFIGGMAASIVAVALCLMHRKTPFVLLVDKLVVPGLIAVSVVLGSFPANSMPFVLGAAYIFVPMMFLSLFALASLVAIAAAGEFSLPFVFGAAFFSSNLVTLVGLASGGGLASSDTIGPVLWVVICCYFACVIVQLGYSSWRDLCRPYDDDAVEPARSAIDPDAIEEFRRLRIEVLADGHGLTNRERELLDYLSRGYGSSFIAKNLFISDNTARTHIRNIYRKLGVGSREELLSLFNEAYASET</sequence>
<evidence type="ECO:0000256" key="2">
    <source>
        <dbReference type="ARBA" id="ARBA00023125"/>
    </source>
</evidence>
<feature type="transmembrane region" description="Helical" evidence="4">
    <location>
        <begin position="319"/>
        <end position="342"/>
    </location>
</feature>
<keyword evidence="3" id="KW-0804">Transcription</keyword>
<accession>A0A3N0IXV2</accession>
<reference evidence="9" key="2">
    <citation type="submission" date="2018-05" db="EMBL/GenBank/DDBJ databases">
        <title>Genome Sequencing of selected type strains of the family Eggerthellaceae.</title>
        <authorList>
            <person name="Danylec N."/>
            <person name="Stoll D.A."/>
            <person name="Doetsch A."/>
            <person name="Huch M."/>
        </authorList>
    </citation>
    <scope>NUCLEOTIDE SEQUENCE [LARGE SCALE GENOMIC DNA]</scope>
    <source>
        <strain evidence="9">DSM 16107</strain>
    </source>
</reference>
<feature type="transmembrane region" description="Helical" evidence="4">
    <location>
        <begin position="349"/>
        <end position="369"/>
    </location>
</feature>
<feature type="transmembrane region" description="Helical" evidence="4">
    <location>
        <begin position="285"/>
        <end position="307"/>
    </location>
</feature>
<dbReference type="Proteomes" id="UP000253817">
    <property type="component" value="Unassembled WGS sequence"/>
</dbReference>
<dbReference type="Proteomes" id="UP000270112">
    <property type="component" value="Unassembled WGS sequence"/>
</dbReference>
<dbReference type="PROSITE" id="PS50043">
    <property type="entry name" value="HTH_LUXR_2"/>
    <property type="match status" value="1"/>
</dbReference>
<protein>
    <submittedName>
        <fullName evidence="7">LuxR family transcriptional regulator</fullName>
    </submittedName>
</protein>
<dbReference type="Pfam" id="PF00196">
    <property type="entry name" value="GerE"/>
    <property type="match status" value="1"/>
</dbReference>
<keyword evidence="2" id="KW-0238">DNA-binding</keyword>
<keyword evidence="8" id="KW-1185">Reference proteome</keyword>
<evidence type="ECO:0000256" key="1">
    <source>
        <dbReference type="ARBA" id="ARBA00023015"/>
    </source>
</evidence>
<dbReference type="PANTHER" id="PTHR44688">
    <property type="entry name" value="DNA-BINDING TRANSCRIPTIONAL ACTIVATOR DEVR_DOSR"/>
    <property type="match status" value="1"/>
</dbReference>
<dbReference type="SUPFAM" id="SSF46894">
    <property type="entry name" value="C-terminal effector domain of the bipartite response regulators"/>
    <property type="match status" value="1"/>
</dbReference>
<feature type="transmembrane region" description="Helical" evidence="4">
    <location>
        <begin position="20"/>
        <end position="39"/>
    </location>
</feature>
<dbReference type="InterPro" id="IPR016032">
    <property type="entry name" value="Sig_transdc_resp-reg_C-effctor"/>
</dbReference>
<dbReference type="AlphaFoldDB" id="A0A3N0IXV2"/>
<feature type="transmembrane region" description="Helical" evidence="4">
    <location>
        <begin position="91"/>
        <end position="112"/>
    </location>
</feature>
<reference evidence="7" key="3">
    <citation type="journal article" date="2019" name="Microbiol. Resour. Announc.">
        <title>Draft Genome Sequences of Type Strains of Gordonibacter faecihominis, Paraeggerthella hongkongensis, Parvibacter caecicola,Slackia equolifaciens, Slackia faecicanis, and Slackia isoflavoniconvertens.</title>
        <authorList>
            <person name="Danylec N."/>
            <person name="Stoll D.A."/>
            <person name="Dotsch A."/>
            <person name="Huch M."/>
        </authorList>
    </citation>
    <scope>NUCLEOTIDE SEQUENCE</scope>
    <source>
        <strain evidence="7">DSM 16107</strain>
    </source>
</reference>
<feature type="transmembrane region" description="Helical" evidence="4">
    <location>
        <begin position="118"/>
        <end position="140"/>
    </location>
</feature>
<dbReference type="InterPro" id="IPR036388">
    <property type="entry name" value="WH-like_DNA-bd_sf"/>
</dbReference>
<dbReference type="GO" id="GO:0006355">
    <property type="term" value="P:regulation of DNA-templated transcription"/>
    <property type="evidence" value="ECO:0007669"/>
    <property type="project" value="InterPro"/>
</dbReference>
<proteinExistence type="predicted"/>
<dbReference type="OrthoDB" id="3177590at2"/>
<evidence type="ECO:0000256" key="4">
    <source>
        <dbReference type="SAM" id="Phobius"/>
    </source>
</evidence>
<name>A0A3N0IXV2_9ACTN</name>
<dbReference type="SMART" id="SM00421">
    <property type="entry name" value="HTH_LUXR"/>
    <property type="match status" value="1"/>
</dbReference>
<dbReference type="Gene3D" id="1.10.10.10">
    <property type="entry name" value="Winged helix-like DNA-binding domain superfamily/Winged helix DNA-binding domain"/>
    <property type="match status" value="1"/>
</dbReference>
<comment type="caution">
    <text evidence="7">The sequence shown here is derived from an EMBL/GenBank/DDBJ whole genome shotgun (WGS) entry which is preliminary data.</text>
</comment>
<feature type="transmembrane region" description="Helical" evidence="4">
    <location>
        <begin position="173"/>
        <end position="193"/>
    </location>
</feature>
<dbReference type="CDD" id="cd06170">
    <property type="entry name" value="LuxR_C_like"/>
    <property type="match status" value="1"/>
</dbReference>
<evidence type="ECO:0000259" key="5">
    <source>
        <dbReference type="PROSITE" id="PS50043"/>
    </source>
</evidence>
<gene>
    <name evidence="6" type="ORF">C1876_11115</name>
    <name evidence="7" type="ORF">DMP09_07985</name>
</gene>
<keyword evidence="4" id="KW-1133">Transmembrane helix</keyword>
<feature type="transmembrane region" description="Helical" evidence="4">
    <location>
        <begin position="257"/>
        <end position="278"/>
    </location>
</feature>
<dbReference type="PRINTS" id="PR00038">
    <property type="entry name" value="HTHLUXR"/>
</dbReference>
<evidence type="ECO:0000256" key="3">
    <source>
        <dbReference type="ARBA" id="ARBA00023163"/>
    </source>
</evidence>
<feature type="domain" description="HTH luxR-type" evidence="5">
    <location>
        <begin position="436"/>
        <end position="501"/>
    </location>
</feature>
<keyword evidence="1" id="KW-0805">Transcription regulation</keyword>
<dbReference type="EMBL" id="QICC01000026">
    <property type="protein sequence ID" value="RNM41813.1"/>
    <property type="molecule type" value="Genomic_DNA"/>
</dbReference>
<keyword evidence="4" id="KW-0812">Transmembrane</keyword>
<dbReference type="EMBL" id="PPTT01000019">
    <property type="protein sequence ID" value="RDB67967.1"/>
    <property type="molecule type" value="Genomic_DNA"/>
</dbReference>
<evidence type="ECO:0000313" key="9">
    <source>
        <dbReference type="Proteomes" id="UP000270112"/>
    </source>
</evidence>
<feature type="transmembrane region" description="Helical" evidence="4">
    <location>
        <begin position="149"/>
        <end position="167"/>
    </location>
</feature>
<keyword evidence="4" id="KW-0472">Membrane</keyword>
<feature type="transmembrane region" description="Helical" evidence="4">
    <location>
        <begin position="214"/>
        <end position="237"/>
    </location>
</feature>
<evidence type="ECO:0000313" key="8">
    <source>
        <dbReference type="Proteomes" id="UP000253817"/>
    </source>
</evidence>
<dbReference type="InterPro" id="IPR000792">
    <property type="entry name" value="Tscrpt_reg_LuxR_C"/>
</dbReference>
<feature type="transmembrane region" description="Helical" evidence="4">
    <location>
        <begin position="59"/>
        <end position="79"/>
    </location>
</feature>
<reference evidence="6 8" key="1">
    <citation type="journal article" date="2018" name="Elife">
        <title>Discovery and characterization of a prevalent human gut bacterial enzyme sufficient for the inactivation of a family of plant toxins.</title>
        <authorList>
            <person name="Koppel N."/>
            <person name="Bisanz J.E."/>
            <person name="Pandelia M.E."/>
            <person name="Turnbaugh P.J."/>
            <person name="Balskus E.P."/>
        </authorList>
    </citation>
    <scope>NUCLEOTIDE SEQUENCE [LARGE SCALE GENOMIC DNA]</scope>
    <source>
        <strain evidence="6 8">DSM 16107</strain>
    </source>
</reference>
<evidence type="ECO:0000313" key="6">
    <source>
        <dbReference type="EMBL" id="RDB67967.1"/>
    </source>
</evidence>